<dbReference type="InterPro" id="IPR036388">
    <property type="entry name" value="WH-like_DNA-bd_sf"/>
</dbReference>
<dbReference type="SUPFAM" id="SSF46785">
    <property type="entry name" value="Winged helix' DNA-binding domain"/>
    <property type="match status" value="1"/>
</dbReference>
<dbReference type="PROSITE" id="PS50995">
    <property type="entry name" value="HTH_MARR_2"/>
    <property type="match status" value="1"/>
</dbReference>
<sequence>MAKNEPPGVTPPDALARMDQMIALSLVGQGAMADRLGVNVTDLTCLGFILEAAEDPITAGRLAERAGLTTGAVTGVVNRLEKAGYVRRLSDSDDRRRIRIVPEGDAAARVTAAYEPVYRRLIALFEDYGPGELGVISDWFTRAAEIMRLSLAEIREPEAP</sequence>
<dbReference type="PANTHER" id="PTHR33164:SF106">
    <property type="entry name" value="TRANSCRIPTIONAL REGULATORY PROTEIN"/>
    <property type="match status" value="1"/>
</dbReference>
<evidence type="ECO:0000313" key="2">
    <source>
        <dbReference type="EMBL" id="MBB5964898.1"/>
    </source>
</evidence>
<accession>A0A841D999</accession>
<evidence type="ECO:0000259" key="1">
    <source>
        <dbReference type="PROSITE" id="PS50995"/>
    </source>
</evidence>
<proteinExistence type="predicted"/>
<dbReference type="AlphaFoldDB" id="A0A841D999"/>
<dbReference type="Proteomes" id="UP000562352">
    <property type="component" value="Unassembled WGS sequence"/>
</dbReference>
<dbReference type="GO" id="GO:0006950">
    <property type="term" value="P:response to stress"/>
    <property type="evidence" value="ECO:0007669"/>
    <property type="project" value="TreeGrafter"/>
</dbReference>
<dbReference type="InterPro" id="IPR039422">
    <property type="entry name" value="MarR/SlyA-like"/>
</dbReference>
<dbReference type="InterPro" id="IPR000835">
    <property type="entry name" value="HTH_MarR-typ"/>
</dbReference>
<reference evidence="2 3" key="1">
    <citation type="submission" date="2020-08" db="EMBL/GenBank/DDBJ databases">
        <title>Genomic Encyclopedia of Type Strains, Phase III (KMG-III): the genomes of soil and plant-associated and newly described type strains.</title>
        <authorList>
            <person name="Whitman W."/>
        </authorList>
    </citation>
    <scope>NUCLEOTIDE SEQUENCE [LARGE SCALE GENOMIC DNA]</scope>
    <source>
        <strain evidence="2 3">CECT 3303</strain>
    </source>
</reference>
<dbReference type="Pfam" id="PF12802">
    <property type="entry name" value="MarR_2"/>
    <property type="match status" value="1"/>
</dbReference>
<name>A0A841D999_PLAVE</name>
<dbReference type="RefSeq" id="WP_221473900.1">
    <property type="nucleotide sequence ID" value="NZ_BAAAWZ010000004.1"/>
</dbReference>
<dbReference type="GO" id="GO:0003677">
    <property type="term" value="F:DNA binding"/>
    <property type="evidence" value="ECO:0007669"/>
    <property type="project" value="UniProtKB-KW"/>
</dbReference>
<evidence type="ECO:0000313" key="3">
    <source>
        <dbReference type="Proteomes" id="UP000562352"/>
    </source>
</evidence>
<dbReference type="GO" id="GO:0003700">
    <property type="term" value="F:DNA-binding transcription factor activity"/>
    <property type="evidence" value="ECO:0007669"/>
    <property type="project" value="InterPro"/>
</dbReference>
<organism evidence="2 3">
    <name type="scientific">Planomonospora venezuelensis</name>
    <dbReference type="NCBI Taxonomy" id="1999"/>
    <lineage>
        <taxon>Bacteria</taxon>
        <taxon>Bacillati</taxon>
        <taxon>Actinomycetota</taxon>
        <taxon>Actinomycetes</taxon>
        <taxon>Streptosporangiales</taxon>
        <taxon>Streptosporangiaceae</taxon>
        <taxon>Planomonospora</taxon>
    </lineage>
</organism>
<dbReference type="PANTHER" id="PTHR33164">
    <property type="entry name" value="TRANSCRIPTIONAL REGULATOR, MARR FAMILY"/>
    <property type="match status" value="1"/>
</dbReference>
<dbReference type="SMART" id="SM00347">
    <property type="entry name" value="HTH_MARR"/>
    <property type="match status" value="1"/>
</dbReference>
<comment type="caution">
    <text evidence="2">The sequence shown here is derived from an EMBL/GenBank/DDBJ whole genome shotgun (WGS) entry which is preliminary data.</text>
</comment>
<dbReference type="EMBL" id="JACHJJ010000014">
    <property type="protein sequence ID" value="MBB5964898.1"/>
    <property type="molecule type" value="Genomic_DNA"/>
</dbReference>
<keyword evidence="2" id="KW-0238">DNA-binding</keyword>
<gene>
    <name evidence="2" type="ORF">FHS22_004184</name>
</gene>
<keyword evidence="3" id="KW-1185">Reference proteome</keyword>
<protein>
    <submittedName>
        <fullName evidence="2">DNA-binding MarR family transcriptional regulator</fullName>
    </submittedName>
</protein>
<feature type="domain" description="HTH marR-type" evidence="1">
    <location>
        <begin position="1"/>
        <end position="145"/>
    </location>
</feature>
<dbReference type="Gene3D" id="1.10.10.10">
    <property type="entry name" value="Winged helix-like DNA-binding domain superfamily/Winged helix DNA-binding domain"/>
    <property type="match status" value="1"/>
</dbReference>
<dbReference type="InterPro" id="IPR036390">
    <property type="entry name" value="WH_DNA-bd_sf"/>
</dbReference>